<dbReference type="EMBL" id="CAJVQB010020885">
    <property type="protein sequence ID" value="CAG8795639.1"/>
    <property type="molecule type" value="Genomic_DNA"/>
</dbReference>
<comment type="caution">
    <text evidence="1">The sequence shown here is derived from an EMBL/GenBank/DDBJ whole genome shotgun (WGS) entry which is preliminary data.</text>
</comment>
<proteinExistence type="predicted"/>
<evidence type="ECO:0000313" key="2">
    <source>
        <dbReference type="Proteomes" id="UP000789901"/>
    </source>
</evidence>
<protein>
    <submittedName>
        <fullName evidence="1">21192_t:CDS:1</fullName>
    </submittedName>
</protein>
<keyword evidence="2" id="KW-1185">Reference proteome</keyword>
<evidence type="ECO:0000313" key="1">
    <source>
        <dbReference type="EMBL" id="CAG8795639.1"/>
    </source>
</evidence>
<accession>A0ABN7VS17</accession>
<gene>
    <name evidence="1" type="ORF">GMARGA_LOCUS22026</name>
</gene>
<organism evidence="1 2">
    <name type="scientific">Gigaspora margarita</name>
    <dbReference type="NCBI Taxonomy" id="4874"/>
    <lineage>
        <taxon>Eukaryota</taxon>
        <taxon>Fungi</taxon>
        <taxon>Fungi incertae sedis</taxon>
        <taxon>Mucoromycota</taxon>
        <taxon>Glomeromycotina</taxon>
        <taxon>Glomeromycetes</taxon>
        <taxon>Diversisporales</taxon>
        <taxon>Gigasporaceae</taxon>
        <taxon>Gigaspora</taxon>
    </lineage>
</organism>
<dbReference type="Proteomes" id="UP000789901">
    <property type="component" value="Unassembled WGS sequence"/>
</dbReference>
<reference evidence="1 2" key="1">
    <citation type="submission" date="2021-06" db="EMBL/GenBank/DDBJ databases">
        <authorList>
            <person name="Kallberg Y."/>
            <person name="Tangrot J."/>
            <person name="Rosling A."/>
        </authorList>
    </citation>
    <scope>NUCLEOTIDE SEQUENCE [LARGE SCALE GENOMIC DNA]</scope>
    <source>
        <strain evidence="1 2">120-4 pot B 10/14</strain>
    </source>
</reference>
<name>A0ABN7VS17_GIGMA</name>
<sequence length="107" mass="11983">MSTSARQLIRLLSHKNFQKHVGLSPISCTNCTKSQIIRLPQQSLNQSIFLSTIFNAWFPLPDSSRTIISNTSGNSTTFLDALRNIGYYNTEFHAGRINSTLALHSQL</sequence>